<accession>A0A9D3NR42</accession>
<keyword evidence="2" id="KW-1185">Reference proteome</keyword>
<evidence type="ECO:0000313" key="2">
    <source>
        <dbReference type="Proteomes" id="UP000824219"/>
    </source>
</evidence>
<comment type="caution">
    <text evidence="1">The sequence shown here is derived from an EMBL/GenBank/DDBJ whole genome shotgun (WGS) entry which is preliminary data.</text>
</comment>
<proteinExistence type="predicted"/>
<evidence type="ECO:0000313" key="1">
    <source>
        <dbReference type="EMBL" id="KAG7326684.1"/>
    </source>
</evidence>
<sequence>MSSKRHLSNCYLCYVRGHLKTLRSHLEENAISWSKVLTVLFYFFNSHSWVVSLIDMKKLYHFDSWPFFECSTVMPLPQKSLKCSIYSSVRHGSAHALDLSIFQYSLPPRFYVVSSYS</sequence>
<dbReference type="AlphaFoldDB" id="A0A9D3NR42"/>
<reference evidence="1 2" key="1">
    <citation type="submission" date="2021-06" db="EMBL/GenBank/DDBJ databases">
        <title>Chromosome-level genome assembly of the red-tail catfish (Hemibagrus wyckioides).</title>
        <authorList>
            <person name="Shao F."/>
        </authorList>
    </citation>
    <scope>NUCLEOTIDE SEQUENCE [LARGE SCALE GENOMIC DNA]</scope>
    <source>
        <strain evidence="1">EC202008001</strain>
        <tissue evidence="1">Blood</tissue>
    </source>
</reference>
<name>A0A9D3NR42_9TELE</name>
<organism evidence="1 2">
    <name type="scientific">Hemibagrus wyckioides</name>
    <dbReference type="NCBI Taxonomy" id="337641"/>
    <lineage>
        <taxon>Eukaryota</taxon>
        <taxon>Metazoa</taxon>
        <taxon>Chordata</taxon>
        <taxon>Craniata</taxon>
        <taxon>Vertebrata</taxon>
        <taxon>Euteleostomi</taxon>
        <taxon>Actinopterygii</taxon>
        <taxon>Neopterygii</taxon>
        <taxon>Teleostei</taxon>
        <taxon>Ostariophysi</taxon>
        <taxon>Siluriformes</taxon>
        <taxon>Bagridae</taxon>
        <taxon>Hemibagrus</taxon>
    </lineage>
</organism>
<dbReference type="Proteomes" id="UP000824219">
    <property type="component" value="Linkage Group LG11"/>
</dbReference>
<gene>
    <name evidence="1" type="ORF">KOW79_010085</name>
</gene>
<protein>
    <submittedName>
        <fullName evidence="1">Uncharacterized protein</fullName>
    </submittedName>
</protein>
<dbReference type="EMBL" id="JAHKSW010000011">
    <property type="protein sequence ID" value="KAG7326684.1"/>
    <property type="molecule type" value="Genomic_DNA"/>
</dbReference>